<dbReference type="Pfam" id="PF00501">
    <property type="entry name" value="AMP-binding"/>
    <property type="match status" value="1"/>
</dbReference>
<keyword evidence="3" id="KW-0436">Ligase</keyword>
<dbReference type="CDD" id="cd17631">
    <property type="entry name" value="FACL_FadD13-like"/>
    <property type="match status" value="1"/>
</dbReference>
<evidence type="ECO:0000313" key="8">
    <source>
        <dbReference type="EMBL" id="SFJ51538.1"/>
    </source>
</evidence>
<dbReference type="Gene3D" id="3.40.50.12780">
    <property type="entry name" value="N-terminal domain of ligase-like"/>
    <property type="match status" value="1"/>
</dbReference>
<dbReference type="InterPro" id="IPR020845">
    <property type="entry name" value="AMP-binding_CS"/>
</dbReference>
<evidence type="ECO:0000256" key="1">
    <source>
        <dbReference type="ARBA" id="ARBA00006432"/>
    </source>
</evidence>
<evidence type="ECO:0000256" key="5">
    <source>
        <dbReference type="ARBA" id="ARBA00022840"/>
    </source>
</evidence>
<dbReference type="InterPro" id="IPR000873">
    <property type="entry name" value="AMP-dep_synth/lig_dom"/>
</dbReference>
<evidence type="ECO:0000259" key="7">
    <source>
        <dbReference type="Pfam" id="PF13193"/>
    </source>
</evidence>
<feature type="domain" description="AMP-binding enzyme C-terminal" evidence="7">
    <location>
        <begin position="406"/>
        <end position="481"/>
    </location>
</feature>
<dbReference type="GO" id="GO:0005524">
    <property type="term" value="F:ATP binding"/>
    <property type="evidence" value="ECO:0007669"/>
    <property type="project" value="UniProtKB-KW"/>
</dbReference>
<dbReference type="STRING" id="46223.SAMN05421852_11189"/>
<dbReference type="InterPro" id="IPR042099">
    <property type="entry name" value="ANL_N_sf"/>
</dbReference>
<dbReference type="Proteomes" id="UP000199545">
    <property type="component" value="Unassembled WGS sequence"/>
</dbReference>
<dbReference type="NCBIfam" id="TIGR01923">
    <property type="entry name" value="menE"/>
    <property type="match status" value="1"/>
</dbReference>
<organism evidence="8 9">
    <name type="scientific">Thermoflavimicrobium dichotomicum</name>
    <dbReference type="NCBI Taxonomy" id="46223"/>
    <lineage>
        <taxon>Bacteria</taxon>
        <taxon>Bacillati</taxon>
        <taxon>Bacillota</taxon>
        <taxon>Bacilli</taxon>
        <taxon>Bacillales</taxon>
        <taxon>Thermoactinomycetaceae</taxon>
        <taxon>Thermoflavimicrobium</taxon>
    </lineage>
</organism>
<dbReference type="PROSITE" id="PS00455">
    <property type="entry name" value="AMP_BINDING"/>
    <property type="match status" value="1"/>
</dbReference>
<dbReference type="GO" id="GO:0031956">
    <property type="term" value="F:medium-chain fatty acid-CoA ligase activity"/>
    <property type="evidence" value="ECO:0007669"/>
    <property type="project" value="TreeGrafter"/>
</dbReference>
<keyword evidence="4" id="KW-0547">Nucleotide-binding</keyword>
<feature type="domain" description="AMP-dependent synthetase/ligase" evidence="6">
    <location>
        <begin position="12"/>
        <end position="356"/>
    </location>
</feature>
<dbReference type="GO" id="GO:0006631">
    <property type="term" value="P:fatty acid metabolic process"/>
    <property type="evidence" value="ECO:0007669"/>
    <property type="project" value="TreeGrafter"/>
</dbReference>
<evidence type="ECO:0000313" key="9">
    <source>
        <dbReference type="Proteomes" id="UP000199545"/>
    </source>
</evidence>
<evidence type="ECO:0000256" key="3">
    <source>
        <dbReference type="ARBA" id="ARBA00022598"/>
    </source>
</evidence>
<name>A0A1I3RYZ0_9BACL</name>
<keyword evidence="2" id="KW-0474">Menaquinone biosynthesis</keyword>
<protein>
    <submittedName>
        <fullName evidence="8">Fatty-acyl-CoA synthase</fullName>
    </submittedName>
</protein>
<keyword evidence="5" id="KW-0067">ATP-binding</keyword>
<evidence type="ECO:0000256" key="4">
    <source>
        <dbReference type="ARBA" id="ARBA00022741"/>
    </source>
</evidence>
<evidence type="ECO:0000256" key="2">
    <source>
        <dbReference type="ARBA" id="ARBA00022428"/>
    </source>
</evidence>
<dbReference type="GO" id="GO:0009234">
    <property type="term" value="P:menaquinone biosynthetic process"/>
    <property type="evidence" value="ECO:0007669"/>
    <property type="project" value="UniProtKB-KW"/>
</dbReference>
<dbReference type="PANTHER" id="PTHR43201:SF5">
    <property type="entry name" value="MEDIUM-CHAIN ACYL-COA LIGASE ACSF2, MITOCHONDRIAL"/>
    <property type="match status" value="1"/>
</dbReference>
<accession>A0A1I3RYZ0</accession>
<dbReference type="InterPro" id="IPR025110">
    <property type="entry name" value="AMP-bd_C"/>
</dbReference>
<keyword evidence="9" id="KW-1185">Reference proteome</keyword>
<dbReference type="GO" id="GO:0008756">
    <property type="term" value="F:o-succinylbenzoate-CoA ligase activity"/>
    <property type="evidence" value="ECO:0007669"/>
    <property type="project" value="InterPro"/>
</dbReference>
<reference evidence="8 9" key="1">
    <citation type="submission" date="2016-10" db="EMBL/GenBank/DDBJ databases">
        <authorList>
            <person name="de Groot N.N."/>
        </authorList>
    </citation>
    <scope>NUCLEOTIDE SEQUENCE [LARGE SCALE GENOMIC DNA]</scope>
    <source>
        <strain evidence="8 9">DSM 44778</strain>
    </source>
</reference>
<dbReference type="InterPro" id="IPR045851">
    <property type="entry name" value="AMP-bd_C_sf"/>
</dbReference>
<dbReference type="PANTHER" id="PTHR43201">
    <property type="entry name" value="ACYL-COA SYNTHETASE"/>
    <property type="match status" value="1"/>
</dbReference>
<dbReference type="OrthoDB" id="9757771at2"/>
<dbReference type="NCBIfam" id="NF004837">
    <property type="entry name" value="PRK06187.1"/>
    <property type="match status" value="1"/>
</dbReference>
<dbReference type="AlphaFoldDB" id="A0A1I3RYZ0"/>
<dbReference type="EMBL" id="FORR01000011">
    <property type="protein sequence ID" value="SFJ51538.1"/>
    <property type="molecule type" value="Genomic_DNA"/>
</dbReference>
<evidence type="ECO:0000259" key="6">
    <source>
        <dbReference type="Pfam" id="PF00501"/>
    </source>
</evidence>
<comment type="similarity">
    <text evidence="1">Belongs to the ATP-dependent AMP-binding enzyme family.</text>
</comment>
<dbReference type="InterPro" id="IPR010192">
    <property type="entry name" value="MenE"/>
</dbReference>
<dbReference type="Gene3D" id="3.30.300.30">
    <property type="match status" value="1"/>
</dbReference>
<gene>
    <name evidence="8" type="ORF">SAMN05421852_11189</name>
</gene>
<dbReference type="Pfam" id="PF13193">
    <property type="entry name" value="AMP-binding_C"/>
    <property type="match status" value="1"/>
</dbReference>
<dbReference type="FunFam" id="3.30.300.30:FF:000008">
    <property type="entry name" value="2,3-dihydroxybenzoate-AMP ligase"/>
    <property type="match status" value="1"/>
</dbReference>
<sequence length="493" mass="56471">MSWIPDWLTSRSRLTPERIAVVEAETGKRWSYQELNQHAEQLAFVLQEEGVKKGDRVAILAPNHLSYAELLFACAKIGAIFVPLNWRLALKELKMVVEDCTPHLLFYHPSFHEWAKRLPIQKKMDHQEWKKRNGMEMRWKREEPDIEDPWMILYTGGTTGKPKGVVLSHRAIFWNAINTILSWHLTADDKTLVYLPMFHTGGLNALATPLWYMGGTVVIGDQFEAEMAMEVIEREQCTIVLMVPTMYHRLIQSPAFERNSFSSMRVFLSGGAPCPLNIYDAFIKKGISFKEGYGMTEAGPNNFQIDPEVAKRKKGSVGLPMFFNEIRLMDGRVEVTEPEKVGEIWIRGGHLFGCYWNNPEATQAALQNGWFRTGDLGKRDQDGYYYIVGRQKDMIITGGENVYPTEVEQVILEHPDVEEVTVFGIPHEQWGEEVTAVIVLKERSTLTAKQLQNFIRKRLGGYKVPKKMVFVDELSKTAVGKIDKKELINRYGL</sequence>
<dbReference type="SUPFAM" id="SSF56801">
    <property type="entry name" value="Acetyl-CoA synthetase-like"/>
    <property type="match status" value="1"/>
</dbReference>
<dbReference type="RefSeq" id="WP_093230552.1">
    <property type="nucleotide sequence ID" value="NZ_FORR01000011.1"/>
</dbReference>
<proteinExistence type="inferred from homology"/>